<comment type="catalytic activity">
    <reaction evidence="1 7">
        <text>D-glucuronate = D-fructuronate</text>
        <dbReference type="Rhea" id="RHEA:13049"/>
        <dbReference type="ChEBI" id="CHEBI:58720"/>
        <dbReference type="ChEBI" id="CHEBI:59863"/>
        <dbReference type="EC" id="5.3.1.12"/>
    </reaction>
</comment>
<evidence type="ECO:0000256" key="4">
    <source>
        <dbReference type="ARBA" id="ARBA00012546"/>
    </source>
</evidence>
<dbReference type="PANTHER" id="PTHR30068">
    <property type="entry name" value="URONATE ISOMERASE"/>
    <property type="match status" value="1"/>
</dbReference>
<dbReference type="GO" id="GO:0042840">
    <property type="term" value="P:D-glucuronate catabolic process"/>
    <property type="evidence" value="ECO:0007669"/>
    <property type="project" value="TreeGrafter"/>
</dbReference>
<dbReference type="GO" id="GO:0019698">
    <property type="term" value="P:D-galacturonate catabolic process"/>
    <property type="evidence" value="ECO:0007669"/>
    <property type="project" value="TreeGrafter"/>
</dbReference>
<evidence type="ECO:0000256" key="1">
    <source>
        <dbReference type="ARBA" id="ARBA00001165"/>
    </source>
</evidence>
<protein>
    <recommendedName>
        <fullName evidence="5 7">Uronate isomerase</fullName>
        <ecNumber evidence="4 7">5.3.1.12</ecNumber>
    </recommendedName>
    <alternativeName>
        <fullName evidence="7">Glucuronate isomerase</fullName>
    </alternativeName>
    <alternativeName>
        <fullName evidence="7">Uronic isomerase</fullName>
    </alternativeName>
</protein>
<name>A0A3P7RYA2_9FIRM</name>
<reference evidence="8 9" key="1">
    <citation type="submission" date="2018-09" db="EMBL/GenBank/DDBJ databases">
        <authorList>
            <person name="Postec A."/>
        </authorList>
    </citation>
    <scope>NUCLEOTIDE SEQUENCE [LARGE SCALE GENOMIC DNA]</scope>
    <source>
        <strain evidence="8">70B-A</strain>
    </source>
</reference>
<accession>A0A3P7RYA2</accession>
<keyword evidence="6 7" id="KW-0413">Isomerase</keyword>
<evidence type="ECO:0000313" key="8">
    <source>
        <dbReference type="EMBL" id="VDN47716.1"/>
    </source>
</evidence>
<dbReference type="OrthoDB" id="9766564at2"/>
<evidence type="ECO:0000256" key="2">
    <source>
        <dbReference type="ARBA" id="ARBA00004892"/>
    </source>
</evidence>
<dbReference type="SUPFAM" id="SSF51556">
    <property type="entry name" value="Metallo-dependent hydrolases"/>
    <property type="match status" value="1"/>
</dbReference>
<evidence type="ECO:0000256" key="3">
    <source>
        <dbReference type="ARBA" id="ARBA00008397"/>
    </source>
</evidence>
<dbReference type="Pfam" id="PF02614">
    <property type="entry name" value="UxaC"/>
    <property type="match status" value="1"/>
</dbReference>
<dbReference type="NCBIfam" id="NF002794">
    <property type="entry name" value="PRK02925.1"/>
    <property type="match status" value="1"/>
</dbReference>
<dbReference type="InterPro" id="IPR032466">
    <property type="entry name" value="Metal_Hydrolase"/>
</dbReference>
<proteinExistence type="inferred from homology"/>
<sequence>MKKFMDENFLLTNETAIRLYHDYAKDMPIFDYHCHLSAQEIAENKSYKNMTEIWLGGDHYKWRVMRSNGVLEASITGNAPDASKFMAFAEALPYAIGNPMYHWAHLELKRYFDIEEQLDMTTAENIWDVCNERLKTDAFTSKALITRSNVDVICTTDDPIDTLEYHKIIKEDDTFKTKVLPTFRPDKGIHIHLETFLPWLKQLESSVGYGITSLALLFKALEERVVYFHNQGCRLSDHALDEVHYEALKNVTLEEGETIFKKTLRGSALTHDEVVKYKSLVMNQLGKFYAKKGWTMQLHIGALRNNNTRMHEEVGPDTGFDSINDTVFARALSDLLNDLDTTDELPKTIIYVLNPRDNYVIGTMIGNFQGGGIAGKIQFGSGWWFCDQKDGMIDQMKTLAQLGLISRFVGMLTDSRSFLSYVRHEYFRRILCNLFGEWVENGEYPNNPEFLGRMIQDICYNNAKAYFGI</sequence>
<dbReference type="GO" id="GO:0008880">
    <property type="term" value="F:glucuronate isomerase activity"/>
    <property type="evidence" value="ECO:0007669"/>
    <property type="project" value="UniProtKB-UniRule"/>
</dbReference>
<dbReference type="EMBL" id="LR130778">
    <property type="protein sequence ID" value="VDN47716.1"/>
    <property type="molecule type" value="Genomic_DNA"/>
</dbReference>
<dbReference type="InterPro" id="IPR003766">
    <property type="entry name" value="Uronate_isomerase"/>
</dbReference>
<evidence type="ECO:0000256" key="7">
    <source>
        <dbReference type="HAMAP-Rule" id="MF_00675"/>
    </source>
</evidence>
<keyword evidence="9" id="KW-1185">Reference proteome</keyword>
<dbReference type="KEGG" id="cbar:PATL70BA_1823"/>
<gene>
    <name evidence="7 8" type="primary">uxaC</name>
    <name evidence="8" type="ORF">PATL70BA_1823</name>
</gene>
<dbReference type="Proteomes" id="UP000279029">
    <property type="component" value="Chromosome"/>
</dbReference>
<dbReference type="Gene3D" id="3.20.20.140">
    <property type="entry name" value="Metal-dependent hydrolases"/>
    <property type="match status" value="1"/>
</dbReference>
<organism evidence="8 9">
    <name type="scientific">Petrocella atlantisensis</name>
    <dbReference type="NCBI Taxonomy" id="2173034"/>
    <lineage>
        <taxon>Bacteria</taxon>
        <taxon>Bacillati</taxon>
        <taxon>Bacillota</taxon>
        <taxon>Clostridia</taxon>
        <taxon>Lachnospirales</taxon>
        <taxon>Vallitaleaceae</taxon>
        <taxon>Petrocella</taxon>
    </lineage>
</organism>
<dbReference type="HAMAP" id="MF_00675">
    <property type="entry name" value="UxaC"/>
    <property type="match status" value="1"/>
</dbReference>
<comment type="pathway">
    <text evidence="2 7">Carbohydrate metabolism; pentose and glucuronate interconversion.</text>
</comment>
<dbReference type="Gene3D" id="1.10.2020.10">
    <property type="entry name" value="uronate isomerase, domain 2, chain A"/>
    <property type="match status" value="1"/>
</dbReference>
<dbReference type="RefSeq" id="WP_125136980.1">
    <property type="nucleotide sequence ID" value="NZ_LR130778.1"/>
</dbReference>
<dbReference type="UniPathway" id="UPA00246"/>
<evidence type="ECO:0000313" key="9">
    <source>
        <dbReference type="Proteomes" id="UP000279029"/>
    </source>
</evidence>
<evidence type="ECO:0000256" key="6">
    <source>
        <dbReference type="ARBA" id="ARBA00023235"/>
    </source>
</evidence>
<evidence type="ECO:0000256" key="5">
    <source>
        <dbReference type="ARBA" id="ARBA00020555"/>
    </source>
</evidence>
<dbReference type="EC" id="5.3.1.12" evidence="4 7"/>
<comment type="similarity">
    <text evidence="3 7">Belongs to the metallo-dependent hydrolases superfamily. Uronate isomerase family.</text>
</comment>
<comment type="catalytic activity">
    <reaction evidence="7">
        <text>aldehydo-D-galacturonate = keto-D-tagaturonate</text>
        <dbReference type="Rhea" id="RHEA:27702"/>
        <dbReference type="ChEBI" id="CHEBI:12952"/>
        <dbReference type="ChEBI" id="CHEBI:17886"/>
    </reaction>
</comment>
<dbReference type="PANTHER" id="PTHR30068:SF4">
    <property type="entry name" value="URONATE ISOMERASE"/>
    <property type="match status" value="1"/>
</dbReference>
<dbReference type="AlphaFoldDB" id="A0A3P7RYA2"/>